<sequence length="96" mass="10881">MVSVGVVVKVDRQGRVILPEDVRKALGIEGEAEMLCRVVGNRIILERFSVEAISKAFSELEEIAPSLEFDREEAEEKDKYVDREYALRKIGIRSNS</sequence>
<dbReference type="PROSITE" id="PS51740">
    <property type="entry name" value="SPOVT_ABRB"/>
    <property type="match status" value="1"/>
</dbReference>
<dbReference type="InterPro" id="IPR037914">
    <property type="entry name" value="SpoVT-AbrB_sf"/>
</dbReference>
<dbReference type="Proteomes" id="UP000001686">
    <property type="component" value="Chromosome"/>
</dbReference>
<dbReference type="InterPro" id="IPR020603">
    <property type="entry name" value="MraZ_dom"/>
</dbReference>
<evidence type="ECO:0000313" key="3">
    <source>
        <dbReference type="Proteomes" id="UP000001686"/>
    </source>
</evidence>
<gene>
    <name evidence="2" type="ordered locus">Kcr_0686</name>
</gene>
<dbReference type="EMBL" id="CP000968">
    <property type="protein sequence ID" value="ACB07437.1"/>
    <property type="molecule type" value="Genomic_DNA"/>
</dbReference>
<dbReference type="KEGG" id="kcr:Kcr_0686"/>
<evidence type="ECO:0000313" key="2">
    <source>
        <dbReference type="EMBL" id="ACB07437.1"/>
    </source>
</evidence>
<dbReference type="Gene3D" id="2.10.260.10">
    <property type="match status" value="1"/>
</dbReference>
<accession>B1L4Q8</accession>
<evidence type="ECO:0000259" key="1">
    <source>
        <dbReference type="PROSITE" id="PS51740"/>
    </source>
</evidence>
<dbReference type="NCBIfam" id="TIGR01439">
    <property type="entry name" value="lp_hng_hel_AbrB"/>
    <property type="match status" value="1"/>
</dbReference>
<dbReference type="EnsemblBacteria" id="ACB07437">
    <property type="protein sequence ID" value="ACB07437"/>
    <property type="gene ID" value="Kcr_0686"/>
</dbReference>
<dbReference type="eggNOG" id="arCOG00812">
    <property type="taxonomic scope" value="Archaea"/>
</dbReference>
<dbReference type="STRING" id="374847.Kcr_0686"/>
<dbReference type="InterPro" id="IPR007159">
    <property type="entry name" value="SpoVT-AbrB_dom"/>
</dbReference>
<dbReference type="Pfam" id="PF02381">
    <property type="entry name" value="MraZ"/>
    <property type="match status" value="1"/>
</dbReference>
<dbReference type="AlphaFoldDB" id="B1L4Q8"/>
<organism evidence="2 3">
    <name type="scientific">Korarchaeum cryptofilum (strain OPF8)</name>
    <dbReference type="NCBI Taxonomy" id="374847"/>
    <lineage>
        <taxon>Archaea</taxon>
        <taxon>Thermoproteota</taxon>
        <taxon>Candidatus Korarchaeia</taxon>
        <taxon>Candidatus Korarchaeales</taxon>
        <taxon>Candidatus Korarchaeaceae</taxon>
        <taxon>Candidatus Korarchaeum</taxon>
    </lineage>
</organism>
<keyword evidence="3" id="KW-1185">Reference proteome</keyword>
<dbReference type="SUPFAM" id="SSF89447">
    <property type="entry name" value="AbrB/MazE/MraZ-like"/>
    <property type="match status" value="1"/>
</dbReference>
<dbReference type="PANTHER" id="PTHR36432">
    <property type="match status" value="1"/>
</dbReference>
<dbReference type="InterPro" id="IPR052731">
    <property type="entry name" value="B_subtilis_Trans_State_Reg"/>
</dbReference>
<protein>
    <submittedName>
        <fullName evidence="2">Transcriptional regulator, AbrB family</fullName>
    </submittedName>
</protein>
<reference evidence="2 3" key="1">
    <citation type="journal article" date="2008" name="Proc. Natl. Acad. Sci. U.S.A.">
        <title>A korarchaeal genome reveals new insights into the evolution of the Archaea.</title>
        <authorList>
            <person name="Elkins J.G."/>
            <person name="Podar M."/>
            <person name="Graham D.E."/>
            <person name="Makarova K.S."/>
            <person name="Wolf Y."/>
            <person name="Randau L."/>
            <person name="Hedlund B.P."/>
            <person name="Brochier-Armanet C."/>
            <person name="Kunin V."/>
            <person name="Anderson I."/>
            <person name="Lapidus A."/>
            <person name="Goltsman E."/>
            <person name="Barry K."/>
            <person name="Koonin E.V."/>
            <person name="Hugenholtz P."/>
            <person name="Kyrpides N."/>
            <person name="Wanner G."/>
            <person name="Richardson P."/>
            <person name="Keller M."/>
            <person name="Stetter K.O."/>
        </authorList>
    </citation>
    <scope>NUCLEOTIDE SEQUENCE [LARGE SCALE GENOMIC DNA]</scope>
    <source>
        <strain evidence="3">OPF8</strain>
    </source>
</reference>
<dbReference type="HOGENOM" id="CLU_2433719_0_0_2"/>
<dbReference type="SMART" id="SM00966">
    <property type="entry name" value="SpoVT_AbrB"/>
    <property type="match status" value="1"/>
</dbReference>
<dbReference type="GO" id="GO:0003677">
    <property type="term" value="F:DNA binding"/>
    <property type="evidence" value="ECO:0007669"/>
    <property type="project" value="InterPro"/>
</dbReference>
<proteinExistence type="predicted"/>
<name>B1L4Q8_KORCO</name>
<feature type="domain" description="SpoVT-AbrB" evidence="1">
    <location>
        <begin position="5"/>
        <end position="50"/>
    </location>
</feature>
<dbReference type="PANTHER" id="PTHR36432:SF4">
    <property type="entry name" value="TRANSITION STATE REGULATOR ABH-RELATED"/>
    <property type="match status" value="1"/>
</dbReference>
<dbReference type="InParanoid" id="B1L4Q8"/>